<comment type="caution">
    <text evidence="2">The sequence shown here is derived from an EMBL/GenBank/DDBJ whole genome shotgun (WGS) entry which is preliminary data.</text>
</comment>
<dbReference type="Proteomes" id="UP000003082">
    <property type="component" value="Unassembled WGS sequence"/>
</dbReference>
<feature type="region of interest" description="Disordered" evidence="1">
    <location>
        <begin position="1"/>
        <end position="21"/>
    </location>
</feature>
<keyword evidence="3" id="KW-1185">Reference proteome</keyword>
<dbReference type="EMBL" id="ACFU01000007">
    <property type="protein sequence ID" value="EEF14337.1"/>
    <property type="molecule type" value="Genomic_DNA"/>
</dbReference>
<gene>
    <name evidence="2" type="ORF">CAMRE0001_2710</name>
</gene>
<evidence type="ECO:0000256" key="1">
    <source>
        <dbReference type="SAM" id="MobiDB-lite"/>
    </source>
</evidence>
<sequence length="45" mass="5020">MQLRAKRSKDSLPQGENLKLIQNQRSDAAGEVSIKTLARRAAKIK</sequence>
<evidence type="ECO:0000313" key="2">
    <source>
        <dbReference type="EMBL" id="EEF14337.1"/>
    </source>
</evidence>
<name>B9D0R4_CAMRE</name>
<evidence type="ECO:0000313" key="3">
    <source>
        <dbReference type="Proteomes" id="UP000003082"/>
    </source>
</evidence>
<proteinExistence type="predicted"/>
<accession>B9D0R4</accession>
<dbReference type="AlphaFoldDB" id="B9D0R4"/>
<protein>
    <submittedName>
        <fullName evidence="2">Uncharacterized protein</fullName>
    </submittedName>
</protein>
<organism evidence="2 3">
    <name type="scientific">Campylobacter rectus RM3267</name>
    <dbReference type="NCBI Taxonomy" id="553218"/>
    <lineage>
        <taxon>Bacteria</taxon>
        <taxon>Pseudomonadati</taxon>
        <taxon>Campylobacterota</taxon>
        <taxon>Epsilonproteobacteria</taxon>
        <taxon>Campylobacterales</taxon>
        <taxon>Campylobacteraceae</taxon>
        <taxon>Campylobacter</taxon>
    </lineage>
</organism>
<reference evidence="2 3" key="1">
    <citation type="submission" date="2008-08" db="EMBL/GenBank/DDBJ databases">
        <authorList>
            <person name="Madupu R."/>
            <person name="Durkin A.S."/>
            <person name="Torralba M."/>
            <person name="Methe B."/>
            <person name="Sutton G.G."/>
            <person name="Strausberg R.L."/>
            <person name="Nelson K.E."/>
        </authorList>
    </citation>
    <scope>NUCLEOTIDE SEQUENCE [LARGE SCALE GENOMIC DNA]</scope>
    <source>
        <strain evidence="2 3">RM3267</strain>
    </source>
</reference>